<evidence type="ECO:0000313" key="12">
    <source>
        <dbReference type="Proteomes" id="UP000321805"/>
    </source>
</evidence>
<evidence type="ECO:0000256" key="8">
    <source>
        <dbReference type="ARBA" id="ARBA00023136"/>
    </source>
</evidence>
<dbReference type="KEGG" id="bsol:FSW04_20775"/>
<feature type="transmembrane region" description="Helical" evidence="9">
    <location>
        <begin position="226"/>
        <end position="257"/>
    </location>
</feature>
<dbReference type="OrthoDB" id="9810759at2"/>
<feature type="transmembrane region" description="Helical" evidence="9">
    <location>
        <begin position="195"/>
        <end position="214"/>
    </location>
</feature>
<evidence type="ECO:0000256" key="2">
    <source>
        <dbReference type="ARBA" id="ARBA00022448"/>
    </source>
</evidence>
<feature type="domain" description="RCK C-terminal" evidence="10">
    <location>
        <begin position="404"/>
        <end position="484"/>
    </location>
</feature>
<feature type="transmembrane region" description="Helical" evidence="9">
    <location>
        <begin position="89"/>
        <end position="107"/>
    </location>
</feature>
<dbReference type="InterPro" id="IPR038770">
    <property type="entry name" value="Na+/solute_symporter_sf"/>
</dbReference>
<dbReference type="Pfam" id="PF02080">
    <property type="entry name" value="TrkA_C"/>
    <property type="match status" value="1"/>
</dbReference>
<dbReference type="NCBIfam" id="NF003715">
    <property type="entry name" value="PRK05326.1-2"/>
    <property type="match status" value="1"/>
</dbReference>
<dbReference type="AlphaFoldDB" id="A0A5B8U9B9"/>
<evidence type="ECO:0000256" key="6">
    <source>
        <dbReference type="ARBA" id="ARBA00022989"/>
    </source>
</evidence>
<feature type="transmembrane region" description="Helical" evidence="9">
    <location>
        <begin position="7"/>
        <end position="27"/>
    </location>
</feature>
<keyword evidence="4" id="KW-1003">Cell membrane</keyword>
<dbReference type="InterPro" id="IPR006037">
    <property type="entry name" value="RCK_C"/>
</dbReference>
<protein>
    <submittedName>
        <fullName evidence="11">Potassium/proton antiporter</fullName>
    </submittedName>
</protein>
<comment type="subcellular location">
    <subcellularLocation>
        <location evidence="1">Cell membrane</location>
        <topology evidence="1">Multi-pass membrane protein</topology>
    </subcellularLocation>
</comment>
<keyword evidence="3" id="KW-0050">Antiport</keyword>
<feature type="transmembrane region" description="Helical" evidence="9">
    <location>
        <begin position="65"/>
        <end position="83"/>
    </location>
</feature>
<dbReference type="PANTHER" id="PTHR32507">
    <property type="entry name" value="NA(+)/H(+) ANTIPORTER 1"/>
    <property type="match status" value="1"/>
</dbReference>
<evidence type="ECO:0000256" key="7">
    <source>
        <dbReference type="ARBA" id="ARBA00023065"/>
    </source>
</evidence>
<dbReference type="Proteomes" id="UP000321805">
    <property type="component" value="Chromosome"/>
</dbReference>
<dbReference type="EMBL" id="CP042430">
    <property type="protein sequence ID" value="QEC49763.1"/>
    <property type="molecule type" value="Genomic_DNA"/>
</dbReference>
<dbReference type="InterPro" id="IPR006153">
    <property type="entry name" value="Cation/H_exchanger_TM"/>
</dbReference>
<gene>
    <name evidence="11" type="ORF">FSW04_20775</name>
</gene>
<dbReference type="GO" id="GO:0008324">
    <property type="term" value="F:monoatomic cation transmembrane transporter activity"/>
    <property type="evidence" value="ECO:0007669"/>
    <property type="project" value="InterPro"/>
</dbReference>
<sequence>MSELTDFALIVIVVAGASSLAIVSTQLGTWLPVPAPVIFLLAAAGAAAIVPGLRDDLSIRTVERVAVVALIVVLLNGGMDIGWRRFRASAVPIVSIGVLGTFITAGVMTLAAHWLLGLSWTASGVVGAALAPTDPAVVFSVLGRREIGGRSGTTLEGEAGVNDPAGIALMLGVIELATHPGGSFLIIVEDFAKEMAIGLVVGVVGARVLVAALRRLTLGSEALYPVMVLVLAAVLYAATSLVSGSGFLAVFIAGLVLGDATTPYKLEVQRFQGSLAGLAEVVVFIALGLTVDIAGLSATTWLHGALLAVVLAVVARPLTVAVTLVRTALSGRERVFVAWSGLKGAVPILLAAFAVISGVEGARQVYGLVFVVVLFSVLGQGTLVPWIARRLAIPMHEHPAQPWQLHVPLSEEPEGVHEFRVTAGSPAAGATVGGLGLGDEDWVSFVVRDGRTLTPRDGLVLATGDRVFVLADPTRQDVIARVFG</sequence>
<dbReference type="GO" id="GO:0005886">
    <property type="term" value="C:plasma membrane"/>
    <property type="evidence" value="ECO:0007669"/>
    <property type="project" value="UniProtKB-SubCell"/>
</dbReference>
<feature type="transmembrane region" description="Helical" evidence="9">
    <location>
        <begin position="165"/>
        <end position="188"/>
    </location>
</feature>
<dbReference type="PROSITE" id="PS51202">
    <property type="entry name" value="RCK_C"/>
    <property type="match status" value="1"/>
</dbReference>
<feature type="transmembrane region" description="Helical" evidence="9">
    <location>
        <begin position="336"/>
        <end position="359"/>
    </location>
</feature>
<evidence type="ECO:0000313" key="11">
    <source>
        <dbReference type="EMBL" id="QEC49763.1"/>
    </source>
</evidence>
<feature type="transmembrane region" description="Helical" evidence="9">
    <location>
        <begin position="304"/>
        <end position="324"/>
    </location>
</feature>
<dbReference type="GO" id="GO:0006813">
    <property type="term" value="P:potassium ion transport"/>
    <property type="evidence" value="ECO:0007669"/>
    <property type="project" value="InterPro"/>
</dbReference>
<proteinExistence type="predicted"/>
<keyword evidence="12" id="KW-1185">Reference proteome</keyword>
<dbReference type="RefSeq" id="WP_146922128.1">
    <property type="nucleotide sequence ID" value="NZ_CP042430.1"/>
</dbReference>
<feature type="transmembrane region" description="Helical" evidence="9">
    <location>
        <begin position="365"/>
        <end position="388"/>
    </location>
</feature>
<evidence type="ECO:0000259" key="10">
    <source>
        <dbReference type="PROSITE" id="PS51202"/>
    </source>
</evidence>
<dbReference type="Gene3D" id="3.30.70.1450">
    <property type="entry name" value="Regulator of K+ conductance, C-terminal domain"/>
    <property type="match status" value="1"/>
</dbReference>
<dbReference type="GO" id="GO:0015297">
    <property type="term" value="F:antiporter activity"/>
    <property type="evidence" value="ECO:0007669"/>
    <property type="project" value="UniProtKB-KW"/>
</dbReference>
<dbReference type="Gene3D" id="1.20.1530.20">
    <property type="match status" value="1"/>
</dbReference>
<feature type="transmembrane region" description="Helical" evidence="9">
    <location>
        <begin position="278"/>
        <end position="298"/>
    </location>
</feature>
<keyword evidence="8 9" id="KW-0472">Membrane</keyword>
<evidence type="ECO:0000256" key="4">
    <source>
        <dbReference type="ARBA" id="ARBA00022475"/>
    </source>
</evidence>
<dbReference type="SUPFAM" id="SSF116726">
    <property type="entry name" value="TrkA C-terminal domain-like"/>
    <property type="match status" value="1"/>
</dbReference>
<dbReference type="PANTHER" id="PTHR32507:SF7">
    <property type="entry name" value="K(+)_H(+) ANTIPORTER NHAP2"/>
    <property type="match status" value="1"/>
</dbReference>
<evidence type="ECO:0000256" key="3">
    <source>
        <dbReference type="ARBA" id="ARBA00022449"/>
    </source>
</evidence>
<accession>A0A5B8U9B9</accession>
<feature type="transmembrane region" description="Helical" evidence="9">
    <location>
        <begin position="33"/>
        <end position="53"/>
    </location>
</feature>
<dbReference type="GO" id="GO:1902600">
    <property type="term" value="P:proton transmembrane transport"/>
    <property type="evidence" value="ECO:0007669"/>
    <property type="project" value="InterPro"/>
</dbReference>
<dbReference type="Pfam" id="PF00999">
    <property type="entry name" value="Na_H_Exchanger"/>
    <property type="match status" value="1"/>
</dbReference>
<keyword evidence="5 9" id="KW-0812">Transmembrane</keyword>
<keyword evidence="2" id="KW-0813">Transport</keyword>
<evidence type="ECO:0000256" key="5">
    <source>
        <dbReference type="ARBA" id="ARBA00022692"/>
    </source>
</evidence>
<keyword evidence="6 9" id="KW-1133">Transmembrane helix</keyword>
<dbReference type="InterPro" id="IPR036721">
    <property type="entry name" value="RCK_C_sf"/>
</dbReference>
<evidence type="ECO:0000256" key="1">
    <source>
        <dbReference type="ARBA" id="ARBA00004651"/>
    </source>
</evidence>
<reference evidence="11 12" key="1">
    <citation type="journal article" date="2018" name="J. Microbiol.">
        <title>Baekduia soli gen. nov., sp. nov., a novel bacterium isolated from the soil of Baekdu Mountain and proposal of a novel family name, Baekduiaceae fam. nov.</title>
        <authorList>
            <person name="An D.S."/>
            <person name="Siddiqi M.Z."/>
            <person name="Kim K.H."/>
            <person name="Yu H.S."/>
            <person name="Im W.T."/>
        </authorList>
    </citation>
    <scope>NUCLEOTIDE SEQUENCE [LARGE SCALE GENOMIC DNA]</scope>
    <source>
        <strain evidence="11 12">BR7-21</strain>
    </source>
</reference>
<name>A0A5B8U9B9_9ACTN</name>
<organism evidence="11 12">
    <name type="scientific">Baekduia soli</name>
    <dbReference type="NCBI Taxonomy" id="496014"/>
    <lineage>
        <taxon>Bacteria</taxon>
        <taxon>Bacillati</taxon>
        <taxon>Actinomycetota</taxon>
        <taxon>Thermoleophilia</taxon>
        <taxon>Solirubrobacterales</taxon>
        <taxon>Baekduiaceae</taxon>
        <taxon>Baekduia</taxon>
    </lineage>
</organism>
<evidence type="ECO:0000256" key="9">
    <source>
        <dbReference type="SAM" id="Phobius"/>
    </source>
</evidence>
<keyword evidence="7" id="KW-0406">Ion transport</keyword>